<evidence type="ECO:0000313" key="2">
    <source>
        <dbReference type="Proteomes" id="UP000016933"/>
    </source>
</evidence>
<dbReference type="HOGENOM" id="CLU_2497872_0_0_1"/>
<evidence type="ECO:0000313" key="1">
    <source>
        <dbReference type="EMBL" id="EME47381.1"/>
    </source>
</evidence>
<proteinExistence type="predicted"/>
<dbReference type="Proteomes" id="UP000016933">
    <property type="component" value="Unassembled WGS sequence"/>
</dbReference>
<gene>
    <name evidence="1" type="ORF">DOTSEDRAFT_69348</name>
</gene>
<reference evidence="2" key="1">
    <citation type="journal article" date="2012" name="PLoS Genet.">
        <title>The genomes of the fungal plant pathogens Cladosporium fulvum and Dothistroma septosporum reveal adaptation to different hosts and lifestyles but also signatures of common ancestry.</title>
        <authorList>
            <person name="de Wit P.J.G.M."/>
            <person name="van der Burgt A."/>
            <person name="Oekmen B."/>
            <person name="Stergiopoulos I."/>
            <person name="Abd-Elsalam K.A."/>
            <person name="Aerts A.L."/>
            <person name="Bahkali A.H."/>
            <person name="Beenen H.G."/>
            <person name="Chettri P."/>
            <person name="Cox M.P."/>
            <person name="Datema E."/>
            <person name="de Vries R.P."/>
            <person name="Dhillon B."/>
            <person name="Ganley A.R."/>
            <person name="Griffiths S.A."/>
            <person name="Guo Y."/>
            <person name="Hamelin R.C."/>
            <person name="Henrissat B."/>
            <person name="Kabir M.S."/>
            <person name="Jashni M.K."/>
            <person name="Kema G."/>
            <person name="Klaubauf S."/>
            <person name="Lapidus A."/>
            <person name="Levasseur A."/>
            <person name="Lindquist E."/>
            <person name="Mehrabi R."/>
            <person name="Ohm R.A."/>
            <person name="Owen T.J."/>
            <person name="Salamov A."/>
            <person name="Schwelm A."/>
            <person name="Schijlen E."/>
            <person name="Sun H."/>
            <person name="van den Burg H.A."/>
            <person name="van Ham R.C.H.J."/>
            <person name="Zhang S."/>
            <person name="Goodwin S.B."/>
            <person name="Grigoriev I.V."/>
            <person name="Collemare J."/>
            <person name="Bradshaw R.E."/>
        </authorList>
    </citation>
    <scope>NUCLEOTIDE SEQUENCE [LARGE SCALE GENOMIC DNA]</scope>
    <source>
        <strain evidence="2">NZE10 / CBS 128990</strain>
    </source>
</reference>
<dbReference type="EMBL" id="KB446536">
    <property type="protein sequence ID" value="EME47381.1"/>
    <property type="molecule type" value="Genomic_DNA"/>
</dbReference>
<accession>N1PV78</accession>
<name>N1PV78_DOTSN</name>
<sequence>MTGLLYAKGALDGGGCNASGSGSGNNGVVSRASIACVYPGRQTRKMDRATNVTSAFKTQANGCCFGSRDNGRAVAATSRWEGRWWC</sequence>
<organism evidence="1 2">
    <name type="scientific">Dothistroma septosporum (strain NZE10 / CBS 128990)</name>
    <name type="common">Red band needle blight fungus</name>
    <name type="synonym">Mycosphaerella pini</name>
    <dbReference type="NCBI Taxonomy" id="675120"/>
    <lineage>
        <taxon>Eukaryota</taxon>
        <taxon>Fungi</taxon>
        <taxon>Dikarya</taxon>
        <taxon>Ascomycota</taxon>
        <taxon>Pezizomycotina</taxon>
        <taxon>Dothideomycetes</taxon>
        <taxon>Dothideomycetidae</taxon>
        <taxon>Mycosphaerellales</taxon>
        <taxon>Mycosphaerellaceae</taxon>
        <taxon>Dothistroma</taxon>
    </lineage>
</organism>
<reference evidence="1 2" key="2">
    <citation type="journal article" date="2012" name="PLoS Pathog.">
        <title>Diverse lifestyles and strategies of plant pathogenesis encoded in the genomes of eighteen Dothideomycetes fungi.</title>
        <authorList>
            <person name="Ohm R.A."/>
            <person name="Feau N."/>
            <person name="Henrissat B."/>
            <person name="Schoch C.L."/>
            <person name="Horwitz B.A."/>
            <person name="Barry K.W."/>
            <person name="Condon B.J."/>
            <person name="Copeland A.C."/>
            <person name="Dhillon B."/>
            <person name="Glaser F."/>
            <person name="Hesse C.N."/>
            <person name="Kosti I."/>
            <person name="LaButti K."/>
            <person name="Lindquist E.A."/>
            <person name="Lucas S."/>
            <person name="Salamov A.A."/>
            <person name="Bradshaw R.E."/>
            <person name="Ciuffetti L."/>
            <person name="Hamelin R.C."/>
            <person name="Kema G.H.J."/>
            <person name="Lawrence C."/>
            <person name="Scott J.A."/>
            <person name="Spatafora J.W."/>
            <person name="Turgeon B.G."/>
            <person name="de Wit P.J.G.M."/>
            <person name="Zhong S."/>
            <person name="Goodwin S.B."/>
            <person name="Grigoriev I.V."/>
        </authorList>
    </citation>
    <scope>NUCLEOTIDE SEQUENCE [LARGE SCALE GENOMIC DNA]</scope>
    <source>
        <strain evidence="2">NZE10 / CBS 128990</strain>
    </source>
</reference>
<dbReference type="AlphaFoldDB" id="N1PV78"/>
<protein>
    <submittedName>
        <fullName evidence="1">Uncharacterized protein</fullName>
    </submittedName>
</protein>
<keyword evidence="2" id="KW-1185">Reference proteome</keyword>